<dbReference type="Proteomes" id="UP000314294">
    <property type="component" value="Unassembled WGS sequence"/>
</dbReference>
<evidence type="ECO:0000313" key="3">
    <source>
        <dbReference type="Proteomes" id="UP000314294"/>
    </source>
</evidence>
<dbReference type="AlphaFoldDB" id="A0A4Z2FMI6"/>
<sequence>MTKRMRMRTATTELQTMAMMAHTDRPVLRSCSMATELPPPDSSGARDTSESGLTSTAWRQGHNYTESPWKPTWSSSVLRRAVSMRPPSPPARAPQLPNKSS</sequence>
<comment type="caution">
    <text evidence="2">The sequence shown here is derived from an EMBL/GenBank/DDBJ whole genome shotgun (WGS) entry which is preliminary data.</text>
</comment>
<evidence type="ECO:0000313" key="2">
    <source>
        <dbReference type="EMBL" id="TNN42231.1"/>
    </source>
</evidence>
<dbReference type="EMBL" id="SRLO01001051">
    <property type="protein sequence ID" value="TNN42231.1"/>
    <property type="molecule type" value="Genomic_DNA"/>
</dbReference>
<proteinExistence type="predicted"/>
<evidence type="ECO:0000256" key="1">
    <source>
        <dbReference type="SAM" id="MobiDB-lite"/>
    </source>
</evidence>
<feature type="compositionally biased region" description="Polar residues" evidence="1">
    <location>
        <begin position="50"/>
        <end position="77"/>
    </location>
</feature>
<feature type="region of interest" description="Disordered" evidence="1">
    <location>
        <begin position="32"/>
        <end position="101"/>
    </location>
</feature>
<gene>
    <name evidence="2" type="ORF">EYF80_047606</name>
</gene>
<protein>
    <submittedName>
        <fullName evidence="2">Uncharacterized protein</fullName>
    </submittedName>
</protein>
<organism evidence="2 3">
    <name type="scientific">Liparis tanakae</name>
    <name type="common">Tanaka's snailfish</name>
    <dbReference type="NCBI Taxonomy" id="230148"/>
    <lineage>
        <taxon>Eukaryota</taxon>
        <taxon>Metazoa</taxon>
        <taxon>Chordata</taxon>
        <taxon>Craniata</taxon>
        <taxon>Vertebrata</taxon>
        <taxon>Euteleostomi</taxon>
        <taxon>Actinopterygii</taxon>
        <taxon>Neopterygii</taxon>
        <taxon>Teleostei</taxon>
        <taxon>Neoteleostei</taxon>
        <taxon>Acanthomorphata</taxon>
        <taxon>Eupercaria</taxon>
        <taxon>Perciformes</taxon>
        <taxon>Cottioidei</taxon>
        <taxon>Cottales</taxon>
        <taxon>Liparidae</taxon>
        <taxon>Liparis</taxon>
    </lineage>
</organism>
<reference evidence="2 3" key="1">
    <citation type="submission" date="2019-03" db="EMBL/GenBank/DDBJ databases">
        <title>First draft genome of Liparis tanakae, snailfish: a comprehensive survey of snailfish specific genes.</title>
        <authorList>
            <person name="Kim W."/>
            <person name="Song I."/>
            <person name="Jeong J.-H."/>
            <person name="Kim D."/>
            <person name="Kim S."/>
            <person name="Ryu S."/>
            <person name="Song J.Y."/>
            <person name="Lee S.K."/>
        </authorList>
    </citation>
    <scope>NUCLEOTIDE SEQUENCE [LARGE SCALE GENOMIC DNA]</scope>
    <source>
        <tissue evidence="2">Muscle</tissue>
    </source>
</reference>
<name>A0A4Z2FMI6_9TELE</name>
<accession>A0A4Z2FMI6</accession>
<keyword evidence="3" id="KW-1185">Reference proteome</keyword>